<name>A0ACC1WWK1_MELAZ</name>
<evidence type="ECO:0000313" key="2">
    <source>
        <dbReference type="Proteomes" id="UP001164539"/>
    </source>
</evidence>
<proteinExistence type="predicted"/>
<dbReference type="EMBL" id="CM051406">
    <property type="protein sequence ID" value="KAJ4703546.1"/>
    <property type="molecule type" value="Genomic_DNA"/>
</dbReference>
<evidence type="ECO:0000313" key="1">
    <source>
        <dbReference type="EMBL" id="KAJ4703546.1"/>
    </source>
</evidence>
<comment type="caution">
    <text evidence="1">The sequence shown here is derived from an EMBL/GenBank/DDBJ whole genome shotgun (WGS) entry which is preliminary data.</text>
</comment>
<gene>
    <name evidence="1" type="ORF">OWV82_023435</name>
</gene>
<reference evidence="1 2" key="1">
    <citation type="journal article" date="2023" name="Science">
        <title>Complex scaffold remodeling in plant triterpene biosynthesis.</title>
        <authorList>
            <person name="De La Pena R."/>
            <person name="Hodgson H."/>
            <person name="Liu J.C."/>
            <person name="Stephenson M.J."/>
            <person name="Martin A.C."/>
            <person name="Owen C."/>
            <person name="Harkess A."/>
            <person name="Leebens-Mack J."/>
            <person name="Jimenez L.E."/>
            <person name="Osbourn A."/>
            <person name="Sattely E.S."/>
        </authorList>
    </citation>
    <scope>NUCLEOTIDE SEQUENCE [LARGE SCALE GENOMIC DNA]</scope>
    <source>
        <strain evidence="2">cv. JPN11</strain>
        <tissue evidence="1">Leaf</tissue>
    </source>
</reference>
<accession>A0ACC1WWK1</accession>
<organism evidence="1 2">
    <name type="scientific">Melia azedarach</name>
    <name type="common">Chinaberry tree</name>
    <dbReference type="NCBI Taxonomy" id="155640"/>
    <lineage>
        <taxon>Eukaryota</taxon>
        <taxon>Viridiplantae</taxon>
        <taxon>Streptophyta</taxon>
        <taxon>Embryophyta</taxon>
        <taxon>Tracheophyta</taxon>
        <taxon>Spermatophyta</taxon>
        <taxon>Magnoliopsida</taxon>
        <taxon>eudicotyledons</taxon>
        <taxon>Gunneridae</taxon>
        <taxon>Pentapetalae</taxon>
        <taxon>rosids</taxon>
        <taxon>malvids</taxon>
        <taxon>Sapindales</taxon>
        <taxon>Meliaceae</taxon>
        <taxon>Melia</taxon>
    </lineage>
</organism>
<keyword evidence="2" id="KW-1185">Reference proteome</keyword>
<sequence>MMKFFGRGKDSSPDSSLQPNPSPSSSRLSSNSSPITGPARPIRLVYYDEKGKFRMDPEAVAALQLVKEPIGVVSVCGRARQGKSFILNQLLGRSSGFQVASTHRPCTKGLWLWSAPLKRTALDGTEYNLLLLDSEGIDAFDQTGTYSTQIFSLAVLLSSMFIYNQMGGIDEAALDRLSLVTQMTKHIRVRASGGRTTASELGQFSPIFVWLLRDFYLELAEDNRKITPRDYLELALRPVEGNGSAIAAKNEIRDSIRALFPDRECFTLVRPLNNENDLQRLDQISLEKLRPEFRSGLDALTKFVFERTRPKQVGATVMTGPVLIGITESYLDALNNGAVPTISSSWQSVEEAECRRAFDSATESYKASFDDSKPPEEVALREAHEAAVQKALAVYNAGAVGVGAARKKYEELLQKNLRKAFEVHKRKVYMDADHHCTNVIQGMERRLRAACHSSDASVDNVVKVLDVLLSEYETSCHGPGKWQKLAMFLQQSLEGPILDLVKRLIDQIGSERSSLMLKCRSIEDKMKLLNKQLEDSEKYKSEYLKRYDDAINDKKKLADDYTSRMSNLQGENIALKEKSSSLSKTMDSLKQEISDWKRKYDQVLSKQKAKEDQVHSEIEVLKSRSTAAEARLAAAREQAMSAQEEVEEWKRKYGVAVREAKAALEKAAIVQERTSKEMQQREDVIREEFANSLAEKEDEMKEKAAKIEHAEQCLTTLRLELKAAESKMRSYEVEISSQKLEIKDLSEKLEAVNSKAQSFEREARIMEQEKIHLEQKYKSEFERFEEVQERCKTAEKEAKKAIELADRERAEAAAARKGKSEFERLAMERLAVIERVQRQIENLERQKSDLANEVNRLRESELEALAKVALLEGRVEEREKEIESLLETNNEQRASTVKKLEDLLESERKSRAAANAMAERLSLEVQSAQAKLDEMQQELTKSRLNETALDSKLRAASHGKRARADDYEAGVGSVQDMDTNDKNGRPNKRSRSTTSPLKYTQPEDGGSVFKGDDDNQSQQSNQEDYTKFTIQKLKQELTKHNFGAELLQLRNPNKKDILALYEKCILQKS</sequence>
<dbReference type="Proteomes" id="UP001164539">
    <property type="component" value="Chromosome 13"/>
</dbReference>
<protein>
    <submittedName>
        <fullName evidence="1">Guanylate-binding family protein</fullName>
    </submittedName>
</protein>